<reference evidence="2" key="1">
    <citation type="submission" date="2014-09" db="EMBL/GenBank/DDBJ databases">
        <authorList>
            <person name="Magalhaes I.L.F."/>
            <person name="Oliveira U."/>
            <person name="Santos F.R."/>
            <person name="Vidigal T.H.D.A."/>
            <person name="Brescovit A.D."/>
            <person name="Santos A.J."/>
        </authorList>
    </citation>
    <scope>NUCLEOTIDE SEQUENCE</scope>
    <source>
        <tissue evidence="2">Shoot tissue taken approximately 20 cm above the soil surface</tissue>
    </source>
</reference>
<sequence>MASFYLDDVAQQWYHRLERNRGVPTWQEFVAAINCRFGPPIRSNPFGELMQLRRTGTVAEYQDRFLTLLARCDSVTEDQQRDDGF</sequence>
<organism evidence="2">
    <name type="scientific">Arundo donax</name>
    <name type="common">Giant reed</name>
    <name type="synonym">Donax arundinaceus</name>
    <dbReference type="NCBI Taxonomy" id="35708"/>
    <lineage>
        <taxon>Eukaryota</taxon>
        <taxon>Viridiplantae</taxon>
        <taxon>Streptophyta</taxon>
        <taxon>Embryophyta</taxon>
        <taxon>Tracheophyta</taxon>
        <taxon>Spermatophyta</taxon>
        <taxon>Magnoliopsida</taxon>
        <taxon>Liliopsida</taxon>
        <taxon>Poales</taxon>
        <taxon>Poaceae</taxon>
        <taxon>PACMAD clade</taxon>
        <taxon>Arundinoideae</taxon>
        <taxon>Arundineae</taxon>
        <taxon>Arundo</taxon>
    </lineage>
</organism>
<evidence type="ECO:0000313" key="2">
    <source>
        <dbReference type="EMBL" id="JAD40659.1"/>
    </source>
</evidence>
<dbReference type="Pfam" id="PF03732">
    <property type="entry name" value="Retrotrans_gag"/>
    <property type="match status" value="1"/>
</dbReference>
<dbReference type="EMBL" id="GBRH01257236">
    <property type="protein sequence ID" value="JAD40659.1"/>
    <property type="molecule type" value="Transcribed_RNA"/>
</dbReference>
<feature type="domain" description="Retrotransposon gag" evidence="1">
    <location>
        <begin position="1"/>
        <end position="80"/>
    </location>
</feature>
<evidence type="ECO:0000259" key="1">
    <source>
        <dbReference type="Pfam" id="PF03732"/>
    </source>
</evidence>
<accession>A0A0A8ZMP2</accession>
<protein>
    <recommendedName>
        <fullName evidence="1">Retrotransposon gag domain-containing protein</fullName>
    </recommendedName>
</protein>
<dbReference type="AlphaFoldDB" id="A0A0A8ZMP2"/>
<dbReference type="InterPro" id="IPR005162">
    <property type="entry name" value="Retrotrans_gag_dom"/>
</dbReference>
<name>A0A0A8ZMP2_ARUDO</name>
<reference evidence="2" key="2">
    <citation type="journal article" date="2015" name="Data Brief">
        <title>Shoot transcriptome of the giant reed, Arundo donax.</title>
        <authorList>
            <person name="Barrero R.A."/>
            <person name="Guerrero F.D."/>
            <person name="Moolhuijzen P."/>
            <person name="Goolsby J.A."/>
            <person name="Tidwell J."/>
            <person name="Bellgard S.E."/>
            <person name="Bellgard M.I."/>
        </authorList>
    </citation>
    <scope>NUCLEOTIDE SEQUENCE</scope>
    <source>
        <tissue evidence="2">Shoot tissue taken approximately 20 cm above the soil surface</tissue>
    </source>
</reference>
<proteinExistence type="predicted"/>